<evidence type="ECO:0000256" key="3">
    <source>
        <dbReference type="ARBA" id="ARBA00023295"/>
    </source>
</evidence>
<organism evidence="5 6">
    <name type="scientific">Izhakiella australiensis</name>
    <dbReference type="NCBI Taxonomy" id="1926881"/>
    <lineage>
        <taxon>Bacteria</taxon>
        <taxon>Pseudomonadati</taxon>
        <taxon>Pseudomonadota</taxon>
        <taxon>Gammaproteobacteria</taxon>
        <taxon>Enterobacterales</taxon>
        <taxon>Erwiniaceae</taxon>
        <taxon>Izhakiella</taxon>
    </lineage>
</organism>
<dbReference type="OrthoDB" id="9765195at2"/>
<dbReference type="AlphaFoldDB" id="A0A1S8YL36"/>
<dbReference type="Gene3D" id="3.20.20.80">
    <property type="entry name" value="Glycosidases"/>
    <property type="match status" value="1"/>
</dbReference>
<dbReference type="InterPro" id="IPR017853">
    <property type="entry name" value="GH"/>
</dbReference>
<dbReference type="InterPro" id="IPR033132">
    <property type="entry name" value="GH_1_N_CS"/>
</dbReference>
<dbReference type="Pfam" id="PF00232">
    <property type="entry name" value="Glyco_hydro_1"/>
    <property type="match status" value="1"/>
</dbReference>
<dbReference type="Proteomes" id="UP000190667">
    <property type="component" value="Unassembled WGS sequence"/>
</dbReference>
<comment type="similarity">
    <text evidence="1 4">Belongs to the glycosyl hydrolase 1 family.</text>
</comment>
<dbReference type="PANTHER" id="PTHR10353:SF122">
    <property type="entry name" value="6-PHOSPHO-BETA-GLUCOSIDASE ASCB-RELATED"/>
    <property type="match status" value="1"/>
</dbReference>
<protein>
    <submittedName>
        <fullName evidence="5">Beta-glucosidase</fullName>
    </submittedName>
</protein>
<evidence type="ECO:0000313" key="6">
    <source>
        <dbReference type="Proteomes" id="UP000190667"/>
    </source>
</evidence>
<keyword evidence="3" id="KW-0326">Glycosidase</keyword>
<evidence type="ECO:0000313" key="5">
    <source>
        <dbReference type="EMBL" id="OON39608.1"/>
    </source>
</evidence>
<proteinExistence type="inferred from homology"/>
<dbReference type="GO" id="GO:0016052">
    <property type="term" value="P:carbohydrate catabolic process"/>
    <property type="evidence" value="ECO:0007669"/>
    <property type="project" value="TreeGrafter"/>
</dbReference>
<evidence type="ECO:0000256" key="2">
    <source>
        <dbReference type="ARBA" id="ARBA00022801"/>
    </source>
</evidence>
<keyword evidence="6" id="KW-1185">Reference proteome</keyword>
<dbReference type="PROSITE" id="PS00653">
    <property type="entry name" value="GLYCOSYL_HYDROL_F1_2"/>
    <property type="match status" value="1"/>
</dbReference>
<dbReference type="EMBL" id="MRUL01000008">
    <property type="protein sequence ID" value="OON39608.1"/>
    <property type="molecule type" value="Genomic_DNA"/>
</dbReference>
<sequence length="480" mass="54679">MTTNKVPDGFPAGFLWGGAVAANQCEGAWQEGGKGWSVADINRFRDDLALEKKYNEEITTQDIAAAIADNEGVYPKRNAIDFYHTYKDDLKLLADTGMNAFRTSINWSRIYPNGDDAEPNEAGLQFYDNLIDEIIARGMTPVMTLSHYEMPLNLTTAYSGWYSREVVDFFVRYCETVFSRYQHKVKYWIIINQINLISHESFNHLGIAEDKVDNLAEAKYQGVHNEMVACAKATQIARKINANFRIGMMFADGISYPATCKPEDVLATVRRNQMEYFFGDVLLRGKYPGYAFRFFAEKNIEVKFWPGDEEALRHTADFLAISYYYTRISDSESVKKRKTSYANPFIKASDWGWGIDPVGLRIKLNLYWDRYQVPIMIAENGIGAFDNPDASGEINDDYRIDYLRAHLAQVKEAIRDGVQVSGYFPWGPIDIVSCSSSEMSKRYGLIYVDLDDYGNGSAKRSLKKSYAWYQKAIASHGEEI</sequence>
<comment type="caution">
    <text evidence="5">The sequence shown here is derived from an EMBL/GenBank/DDBJ whole genome shotgun (WGS) entry which is preliminary data.</text>
</comment>
<dbReference type="PRINTS" id="PR00131">
    <property type="entry name" value="GLHYDRLASE1"/>
</dbReference>
<name>A0A1S8YL36_9GAMM</name>
<accession>A0A1S8YL36</accession>
<dbReference type="RefSeq" id="WP_078003174.1">
    <property type="nucleotide sequence ID" value="NZ_MRUL01000008.1"/>
</dbReference>
<dbReference type="FunFam" id="3.20.20.80:FF:000004">
    <property type="entry name" value="Beta-glucosidase 6-phospho-beta-glucosidase"/>
    <property type="match status" value="1"/>
</dbReference>
<dbReference type="SUPFAM" id="SSF51445">
    <property type="entry name" value="(Trans)glycosidases"/>
    <property type="match status" value="1"/>
</dbReference>
<evidence type="ECO:0000256" key="1">
    <source>
        <dbReference type="ARBA" id="ARBA00010838"/>
    </source>
</evidence>
<keyword evidence="2" id="KW-0378">Hydrolase</keyword>
<dbReference type="GO" id="GO:0008422">
    <property type="term" value="F:beta-glucosidase activity"/>
    <property type="evidence" value="ECO:0007669"/>
    <property type="project" value="TreeGrafter"/>
</dbReference>
<dbReference type="InterPro" id="IPR001360">
    <property type="entry name" value="Glyco_hydro_1"/>
</dbReference>
<dbReference type="STRING" id="1926881.BTJ39_13235"/>
<dbReference type="GO" id="GO:0005829">
    <property type="term" value="C:cytosol"/>
    <property type="evidence" value="ECO:0007669"/>
    <property type="project" value="TreeGrafter"/>
</dbReference>
<gene>
    <name evidence="5" type="ORF">BTJ39_13235</name>
</gene>
<evidence type="ECO:0000256" key="4">
    <source>
        <dbReference type="RuleBase" id="RU003690"/>
    </source>
</evidence>
<reference evidence="5 6" key="1">
    <citation type="submission" date="2016-12" db="EMBL/GenBank/DDBJ databases">
        <title>Izhakiella australiana sp. nov. of genus Izhakiella isolated from Australian desert.</title>
        <authorList>
            <person name="Ji M."/>
        </authorList>
    </citation>
    <scope>NUCLEOTIDE SEQUENCE [LARGE SCALE GENOMIC DNA]</scope>
    <source>
        <strain evidence="5 6">D4N98</strain>
    </source>
</reference>
<dbReference type="PANTHER" id="PTHR10353">
    <property type="entry name" value="GLYCOSYL HYDROLASE"/>
    <property type="match status" value="1"/>
</dbReference>